<keyword evidence="3" id="KW-1185">Reference proteome</keyword>
<evidence type="ECO:0000313" key="2">
    <source>
        <dbReference type="EMBL" id="KAA5543804.1"/>
    </source>
</evidence>
<proteinExistence type="predicted"/>
<feature type="region of interest" description="Disordered" evidence="1">
    <location>
        <begin position="831"/>
        <end position="859"/>
    </location>
</feature>
<gene>
    <name evidence="2" type="ORF">FYK55_11565</name>
</gene>
<reference evidence="2 3" key="1">
    <citation type="submission" date="2019-08" db="EMBL/GenBank/DDBJ databases">
        <authorList>
            <person name="Dhanesh K."/>
            <person name="Kumar G."/>
            <person name="Sasikala C."/>
            <person name="Venkata Ramana C."/>
        </authorList>
    </citation>
    <scope>NUCLEOTIDE SEQUENCE [LARGE SCALE GENOMIC DNA]</scope>
    <source>
        <strain evidence="2 3">JC645</strain>
    </source>
</reference>
<sequence>MPSIPLLRPHPLAFLVWTLTVGVILAGCSRTWNRRTADREAACLVREKGGTFGSTGVYADPYSRLADPSSIDHPPMPPDDPTSHTLMHRVDGKKGFKGWDRFGRLAEVESPYWKDSLVLDDEGVAVVDLREAVRLSRLHSRDFQTNIETLYLSALDVSFERFRFDYQLFAGVDTFATSRGRRVGAQSPYTLDSFVGTRKLTATGGEIVVGFANSLLWDFWGDDTDVFSSAIDFSLLQPLLRFGGRARVLESLTQSERNLLANVRQLEQYQQGFFVEIITGRNSGPGPSLGNNVGSPGLGVIAGTPGGRSGAPSAGGYLGLLEAQQEIRNRASNIAALRDSLAQLEAAFDANRISSRLQVDQARQALLNAQSSLLIAQAAYQTRLDAFKVQMGLPPDLPLEIQDPLLERFILIDPALTDLQNTVEQSLTALRMMRDQPDADRLKSIRNDLVSLAEPIAEQVDDAREDMRRLDAILPQRREQLLRVENTILELNADVDPRVYDVDAMQQRVASLQRRVPEIENKLALLFAATAADQNGPEPAPAGDDTQSVEQTWNLYLANATELSDLLLELSLVHAEIRLQGITLRPTDIPPPEAVQYARMNRLDWMNARANLVDSWRKIEFFANGLKSDLNIVVDGQLSTRPDNVFEFDGDRSRIRFGAQFDTPTARLAERNRYRAALISYQRARRDYMLFEDRIKQSLRNTLRTITLSEINLEVRRAAVQVAIAQVDIARLKLNPPVRPDQPSRTSPTAARDLVSALSDLLDAQNDFLNVWVANEVLRILLDFEMGTMRLDPSGVWIDSGFSDDLEMPVEPVEDGLPEMLSAPGIEAELIPAGPSEGQALPEPKSVPLLGPELTPARP</sequence>
<name>A0A5M6D8D4_9BACT</name>
<protein>
    <submittedName>
        <fullName evidence="2">TolC family protein</fullName>
    </submittedName>
</protein>
<dbReference type="InterPro" id="IPR010131">
    <property type="entry name" value="MdtP/NodT-like"/>
</dbReference>
<dbReference type="GO" id="GO:0015562">
    <property type="term" value="F:efflux transmembrane transporter activity"/>
    <property type="evidence" value="ECO:0007669"/>
    <property type="project" value="InterPro"/>
</dbReference>
<dbReference type="RefSeq" id="WP_150076556.1">
    <property type="nucleotide sequence ID" value="NZ_VWOX01000005.1"/>
</dbReference>
<comment type="caution">
    <text evidence="2">The sequence shown here is derived from an EMBL/GenBank/DDBJ whole genome shotgun (WGS) entry which is preliminary data.</text>
</comment>
<dbReference type="SUPFAM" id="SSF56954">
    <property type="entry name" value="Outer membrane efflux proteins (OEP)"/>
    <property type="match status" value="2"/>
</dbReference>
<dbReference type="EMBL" id="VWOX01000005">
    <property type="protein sequence ID" value="KAA5543804.1"/>
    <property type="molecule type" value="Genomic_DNA"/>
</dbReference>
<dbReference type="AlphaFoldDB" id="A0A5M6D8D4"/>
<organism evidence="2 3">
    <name type="scientific">Roseiconus nitratireducens</name>
    <dbReference type="NCBI Taxonomy" id="2605748"/>
    <lineage>
        <taxon>Bacteria</taxon>
        <taxon>Pseudomonadati</taxon>
        <taxon>Planctomycetota</taxon>
        <taxon>Planctomycetia</taxon>
        <taxon>Pirellulales</taxon>
        <taxon>Pirellulaceae</taxon>
        <taxon>Roseiconus</taxon>
    </lineage>
</organism>
<dbReference type="Proteomes" id="UP000324479">
    <property type="component" value="Unassembled WGS sequence"/>
</dbReference>
<dbReference type="PANTHER" id="PTHR30203:SF33">
    <property type="entry name" value="BLR4455 PROTEIN"/>
    <property type="match status" value="1"/>
</dbReference>
<accession>A0A5M6D8D4</accession>
<evidence type="ECO:0000256" key="1">
    <source>
        <dbReference type="SAM" id="MobiDB-lite"/>
    </source>
</evidence>
<evidence type="ECO:0000313" key="3">
    <source>
        <dbReference type="Proteomes" id="UP000324479"/>
    </source>
</evidence>
<dbReference type="PANTHER" id="PTHR30203">
    <property type="entry name" value="OUTER MEMBRANE CATION EFFLUX PROTEIN"/>
    <property type="match status" value="1"/>
</dbReference>
<dbReference type="Gene3D" id="1.20.1600.10">
    <property type="entry name" value="Outer membrane efflux proteins (OEP)"/>
    <property type="match status" value="2"/>
</dbReference>